<dbReference type="NCBIfam" id="TIGR00757">
    <property type="entry name" value="RNaseEG"/>
    <property type="match status" value="1"/>
</dbReference>
<evidence type="ECO:0000256" key="1">
    <source>
        <dbReference type="ARBA" id="ARBA00001946"/>
    </source>
</evidence>
<evidence type="ECO:0000256" key="13">
    <source>
        <dbReference type="ARBA" id="ARBA00022759"/>
    </source>
</evidence>
<dbReference type="Pfam" id="PF20833">
    <property type="entry name" value="RNase_E_G_Thio"/>
    <property type="match status" value="1"/>
</dbReference>
<keyword evidence="8" id="KW-0698">rRNA processing</keyword>
<evidence type="ECO:0000256" key="12">
    <source>
        <dbReference type="ARBA" id="ARBA00022730"/>
    </source>
</evidence>
<dbReference type="RefSeq" id="WP_138084907.1">
    <property type="nucleotide sequence ID" value="NZ_VAUV01000003.1"/>
</dbReference>
<evidence type="ECO:0000256" key="14">
    <source>
        <dbReference type="ARBA" id="ARBA00022801"/>
    </source>
</evidence>
<dbReference type="GO" id="GO:0005737">
    <property type="term" value="C:cytoplasm"/>
    <property type="evidence" value="ECO:0007669"/>
    <property type="project" value="UniProtKB-SubCell"/>
</dbReference>
<evidence type="ECO:0000256" key="6">
    <source>
        <dbReference type="ARBA" id="ARBA00022490"/>
    </source>
</evidence>
<keyword evidence="5" id="KW-1003">Cell membrane</keyword>
<evidence type="ECO:0000256" key="2">
    <source>
        <dbReference type="ARBA" id="ARBA00004496"/>
    </source>
</evidence>
<organism evidence="19 20">
    <name type="scientific">Phragmitibacter flavus</name>
    <dbReference type="NCBI Taxonomy" id="2576071"/>
    <lineage>
        <taxon>Bacteria</taxon>
        <taxon>Pseudomonadati</taxon>
        <taxon>Verrucomicrobiota</taxon>
        <taxon>Verrucomicrobiia</taxon>
        <taxon>Verrucomicrobiales</taxon>
        <taxon>Verrucomicrobiaceae</taxon>
        <taxon>Phragmitibacter</taxon>
    </lineage>
</organism>
<evidence type="ECO:0000256" key="11">
    <source>
        <dbReference type="ARBA" id="ARBA00022723"/>
    </source>
</evidence>
<evidence type="ECO:0000256" key="15">
    <source>
        <dbReference type="ARBA" id="ARBA00022842"/>
    </source>
</evidence>
<keyword evidence="13" id="KW-0255">Endonuclease</keyword>
<dbReference type="GO" id="GO:0046872">
    <property type="term" value="F:metal ion binding"/>
    <property type="evidence" value="ECO:0007669"/>
    <property type="project" value="UniProtKB-KW"/>
</dbReference>
<dbReference type="SUPFAM" id="SSF50249">
    <property type="entry name" value="Nucleic acid-binding proteins"/>
    <property type="match status" value="1"/>
</dbReference>
<dbReference type="GO" id="GO:0019843">
    <property type="term" value="F:rRNA binding"/>
    <property type="evidence" value="ECO:0007669"/>
    <property type="project" value="UniProtKB-KW"/>
</dbReference>
<keyword evidence="15" id="KW-0460">Magnesium</keyword>
<dbReference type="Gene3D" id="3.40.1260.20">
    <property type="entry name" value="Ribonuclease E, catalytic domain"/>
    <property type="match status" value="1"/>
</dbReference>
<evidence type="ECO:0000256" key="5">
    <source>
        <dbReference type="ARBA" id="ARBA00022475"/>
    </source>
</evidence>
<dbReference type="PANTHER" id="PTHR30001:SF1">
    <property type="entry name" value="RIBONUCLEASE E_G-LIKE PROTEIN, CHLOROPLASTIC"/>
    <property type="match status" value="1"/>
</dbReference>
<keyword evidence="11" id="KW-0479">Metal-binding</keyword>
<dbReference type="Proteomes" id="UP000306196">
    <property type="component" value="Unassembled WGS sequence"/>
</dbReference>
<evidence type="ECO:0000256" key="8">
    <source>
        <dbReference type="ARBA" id="ARBA00022552"/>
    </source>
</evidence>
<keyword evidence="10" id="KW-0540">Nuclease</keyword>
<dbReference type="GO" id="GO:0008033">
    <property type="term" value="P:tRNA processing"/>
    <property type="evidence" value="ECO:0007669"/>
    <property type="project" value="UniProtKB-KW"/>
</dbReference>
<dbReference type="InterPro" id="IPR012340">
    <property type="entry name" value="NA-bd_OB-fold"/>
</dbReference>
<dbReference type="SMART" id="SM00316">
    <property type="entry name" value="S1"/>
    <property type="match status" value="1"/>
</dbReference>
<reference evidence="19 20" key="1">
    <citation type="submission" date="2019-05" db="EMBL/GenBank/DDBJ databases">
        <title>Verrucobacter flavum gen. nov., sp. nov. a new member of the family Verrucomicrobiaceae.</title>
        <authorList>
            <person name="Szuroczki S."/>
            <person name="Abbaszade G."/>
            <person name="Szabo A."/>
            <person name="Felfoldi T."/>
            <person name="Schumann P."/>
            <person name="Boka K."/>
            <person name="Keki Z."/>
            <person name="Toumi M."/>
            <person name="Toth E."/>
        </authorList>
    </citation>
    <scope>NUCLEOTIDE SEQUENCE [LARGE SCALE GENOMIC DNA]</scope>
    <source>
        <strain evidence="19 20">MG-N-17</strain>
    </source>
</reference>
<evidence type="ECO:0000313" key="19">
    <source>
        <dbReference type="EMBL" id="TLD71903.1"/>
    </source>
</evidence>
<evidence type="ECO:0000256" key="3">
    <source>
        <dbReference type="ARBA" id="ARBA00005663"/>
    </source>
</evidence>
<comment type="cofactor">
    <cofactor evidence="1">
        <name>Mg(2+)</name>
        <dbReference type="ChEBI" id="CHEBI:18420"/>
    </cofactor>
</comment>
<name>A0A5R8KHV3_9BACT</name>
<dbReference type="EMBL" id="VAUV01000003">
    <property type="protein sequence ID" value="TLD71903.1"/>
    <property type="molecule type" value="Genomic_DNA"/>
</dbReference>
<dbReference type="GO" id="GO:0004540">
    <property type="term" value="F:RNA nuclease activity"/>
    <property type="evidence" value="ECO:0007669"/>
    <property type="project" value="InterPro"/>
</dbReference>
<dbReference type="AlphaFoldDB" id="A0A5R8KHV3"/>
<keyword evidence="12" id="KW-0699">rRNA-binding</keyword>
<dbReference type="InterPro" id="IPR004659">
    <property type="entry name" value="RNase_E/G"/>
</dbReference>
<dbReference type="PANTHER" id="PTHR30001">
    <property type="entry name" value="RIBONUCLEASE"/>
    <property type="match status" value="1"/>
</dbReference>
<comment type="subcellular location">
    <subcellularLocation>
        <location evidence="2">Cytoplasm</location>
    </subcellularLocation>
</comment>
<keyword evidence="17" id="KW-0472">Membrane</keyword>
<dbReference type="OrthoDB" id="9804278at2"/>
<proteinExistence type="inferred from homology"/>
<evidence type="ECO:0000256" key="17">
    <source>
        <dbReference type="ARBA" id="ARBA00023136"/>
    </source>
</evidence>
<feature type="domain" description="S1 motif" evidence="18">
    <location>
        <begin position="57"/>
        <end position="153"/>
    </location>
</feature>
<keyword evidence="14" id="KW-0378">Hydrolase</keyword>
<sequence>MALAIVKKIKEFFTGQKDITSGTRIVINCERLENRVALLENGALEEYSIERVGTTHLVGSVYKGRIKNIEQGLKAMFVDIGLEKNAFLHFWDAIPEALNAQAMEEIDRGGSNRKKSKTITAKDIPSLYPIGAEILVQITKGPVGNKGPRVTTNISLAGRLLVLMPQNDSCGISRKIDDPKERARLRKIVEKLHLPEGMGIIMRTEAAGKRARHIIRDLSILVEQWNEIVERRDSKQVPICCFEEPDVFERTVRDFLTDEIDEIACDDIAVVQRMKEIVAPISRRALRRITHFTGPGSIFDRYNVQRQIDSAFYREVWLKCGGYIVIDQTEALISIDVNTGRNKGKSANDDKVILETNLEAAAEVARQLRLRNMGGLVVVDFIDMKQRRDQQAVYKTMVDHTRRDKAKTQVLPLSQFGLMEMTRQRLHESLSDALYEPCPHCAGHGQIKTPLTMSVEIQRRLSSVLQRIGETDRDLVVTIHPDVMQRLRTSDDQILVDLERKYQARMTFRTDASFNREHYIITNARTGDEIKN</sequence>
<keyword evidence="6" id="KW-0963">Cytoplasm</keyword>
<evidence type="ECO:0000259" key="18">
    <source>
        <dbReference type="SMART" id="SM00316"/>
    </source>
</evidence>
<evidence type="ECO:0000256" key="7">
    <source>
        <dbReference type="ARBA" id="ARBA00022519"/>
    </source>
</evidence>
<comment type="caution">
    <text evidence="19">The sequence shown here is derived from an EMBL/GenBank/DDBJ whole genome shotgun (WGS) entry which is preliminary data.</text>
</comment>
<evidence type="ECO:0000256" key="4">
    <source>
        <dbReference type="ARBA" id="ARBA00017719"/>
    </source>
</evidence>
<evidence type="ECO:0000256" key="10">
    <source>
        <dbReference type="ARBA" id="ARBA00022722"/>
    </source>
</evidence>
<protein>
    <recommendedName>
        <fullName evidence="4">Ribonuclease G</fullName>
    </recommendedName>
</protein>
<dbReference type="Gene3D" id="2.40.50.140">
    <property type="entry name" value="Nucleic acid-binding proteins"/>
    <property type="match status" value="1"/>
</dbReference>
<dbReference type="GO" id="GO:0016787">
    <property type="term" value="F:hydrolase activity"/>
    <property type="evidence" value="ECO:0007669"/>
    <property type="project" value="UniProtKB-KW"/>
</dbReference>
<evidence type="ECO:0000313" key="20">
    <source>
        <dbReference type="Proteomes" id="UP000306196"/>
    </source>
</evidence>
<comment type="similarity">
    <text evidence="3">Belongs to the RNase E/G family. RNase G subfamily.</text>
</comment>
<dbReference type="Pfam" id="PF10150">
    <property type="entry name" value="RNase_E_G"/>
    <property type="match status" value="1"/>
</dbReference>
<dbReference type="CDD" id="cd04453">
    <property type="entry name" value="S1_RNase_E"/>
    <property type="match status" value="1"/>
</dbReference>
<gene>
    <name evidence="19" type="ORF">FEM03_04030</name>
</gene>
<keyword evidence="16" id="KW-0694">RNA-binding</keyword>
<evidence type="ECO:0000256" key="16">
    <source>
        <dbReference type="ARBA" id="ARBA00022884"/>
    </source>
</evidence>
<dbReference type="InterPro" id="IPR019307">
    <property type="entry name" value="RNA-bd_AU-1/RNase_E/G"/>
</dbReference>
<dbReference type="GO" id="GO:0006364">
    <property type="term" value="P:rRNA processing"/>
    <property type="evidence" value="ECO:0007669"/>
    <property type="project" value="UniProtKB-KW"/>
</dbReference>
<dbReference type="InterPro" id="IPR003029">
    <property type="entry name" value="S1_domain"/>
</dbReference>
<keyword evidence="20" id="KW-1185">Reference proteome</keyword>
<keyword evidence="7" id="KW-0997">Cell inner membrane</keyword>
<accession>A0A5R8KHV3</accession>
<evidence type="ECO:0000256" key="9">
    <source>
        <dbReference type="ARBA" id="ARBA00022694"/>
    </source>
</evidence>
<dbReference type="InterPro" id="IPR048583">
    <property type="entry name" value="RNase_E_G_thioredoxin-like"/>
</dbReference>
<keyword evidence="9" id="KW-0819">tRNA processing</keyword>
<dbReference type="GO" id="GO:0004519">
    <property type="term" value="F:endonuclease activity"/>
    <property type="evidence" value="ECO:0007669"/>
    <property type="project" value="UniProtKB-KW"/>
</dbReference>